<reference evidence="1 2" key="1">
    <citation type="submission" date="2014-03" db="EMBL/GenBank/DDBJ databases">
        <title>Draft Genome Sequences of Four Burkholderia Strains.</title>
        <authorList>
            <person name="Liu X.Y."/>
            <person name="Li C.X."/>
            <person name="Xu J.H."/>
        </authorList>
    </citation>
    <scope>NUCLEOTIDE SEQUENCE [LARGE SCALE GENOMIC DNA]</scope>
    <source>
        <strain evidence="1 2">OP-1</strain>
    </source>
</reference>
<sequence>MTEKIFVERRPKGDYAVRRPTAGRASGVAQTQAEAIDLARKLNPDGPVLVERVRYTSGGKPDKWRKP</sequence>
<evidence type="ECO:0008006" key="3">
    <source>
        <dbReference type="Google" id="ProtNLM"/>
    </source>
</evidence>
<organism evidence="1 2">
    <name type="scientific">Caballeronia zhejiangensis</name>
    <dbReference type="NCBI Taxonomy" id="871203"/>
    <lineage>
        <taxon>Bacteria</taxon>
        <taxon>Pseudomonadati</taxon>
        <taxon>Pseudomonadota</taxon>
        <taxon>Betaproteobacteria</taxon>
        <taxon>Burkholderiales</taxon>
        <taxon>Burkholderiaceae</taxon>
        <taxon>Caballeronia</taxon>
    </lineage>
</organism>
<dbReference type="AlphaFoldDB" id="A0A656QI02"/>
<keyword evidence="2" id="KW-1185">Reference proteome</keyword>
<name>A0A656QI02_9BURK</name>
<accession>A0A656QI02</accession>
<dbReference type="RefSeq" id="WP_034472568.1">
    <property type="nucleotide sequence ID" value="NZ_JFHD01000016.1"/>
</dbReference>
<evidence type="ECO:0000313" key="2">
    <source>
        <dbReference type="Proteomes" id="UP000027451"/>
    </source>
</evidence>
<comment type="caution">
    <text evidence="1">The sequence shown here is derived from an EMBL/GenBank/DDBJ whole genome shotgun (WGS) entry which is preliminary data.</text>
</comment>
<evidence type="ECO:0000313" key="1">
    <source>
        <dbReference type="EMBL" id="KDR28803.1"/>
    </source>
</evidence>
<dbReference type="EMBL" id="JFHD01000016">
    <property type="protein sequence ID" value="KDR28803.1"/>
    <property type="molecule type" value="Genomic_DNA"/>
</dbReference>
<protein>
    <recommendedName>
        <fullName evidence="3">DUF2188 domain-containing protein</fullName>
    </recommendedName>
</protein>
<dbReference type="InterPro" id="IPR018691">
    <property type="entry name" value="DUF2188"/>
</dbReference>
<gene>
    <name evidence="1" type="ORF">BG60_09365</name>
</gene>
<dbReference type="Proteomes" id="UP000027451">
    <property type="component" value="Unassembled WGS sequence"/>
</dbReference>
<dbReference type="Pfam" id="PF09954">
    <property type="entry name" value="DUF2188"/>
    <property type="match status" value="1"/>
</dbReference>
<proteinExistence type="predicted"/>